<organism evidence="2 3">
    <name type="scientific">Fundulus heteroclitus</name>
    <name type="common">Killifish</name>
    <name type="synonym">Mummichog</name>
    <dbReference type="NCBI Taxonomy" id="8078"/>
    <lineage>
        <taxon>Eukaryota</taxon>
        <taxon>Metazoa</taxon>
        <taxon>Chordata</taxon>
        <taxon>Craniata</taxon>
        <taxon>Vertebrata</taxon>
        <taxon>Euteleostomi</taxon>
        <taxon>Actinopterygii</taxon>
        <taxon>Neopterygii</taxon>
        <taxon>Teleostei</taxon>
        <taxon>Neoteleostei</taxon>
        <taxon>Acanthomorphata</taxon>
        <taxon>Ovalentaria</taxon>
        <taxon>Atherinomorphae</taxon>
        <taxon>Cyprinodontiformes</taxon>
        <taxon>Fundulidae</taxon>
        <taxon>Fundulus</taxon>
    </lineage>
</organism>
<keyword evidence="3" id="KW-1185">Reference proteome</keyword>
<dbReference type="PROSITE" id="PS51220">
    <property type="entry name" value="NIDO"/>
    <property type="match status" value="1"/>
</dbReference>
<proteinExistence type="predicted"/>
<sequence length="316" mass="35454">MERQNLVQQLSGVLSFEESLSCIERVVTEVEVICWVVSWGVDAGLSLCRPVDDRPLYPYQNVGTTSPRDDDGSAPRITLQESFNFFGQNYSQIFLNNNGDLTFDAPWSSYIPEQFPRHGGRDIIAPFWTDLDNRVNGDIRYVQYSNGPVLQQVSNDINVYFPDLSFHANWVFIATWENVAYFNENGKQTTFQVVLTTDGQFSFVLMNYGSIANTSKSVQAGYDTADSSHHFSIPGSMTNNAVGSNSFFSLHSNVNVPGRWVFRVDQGSTGCNYNGKNATAPWAERPTPLTTQHFPFRAHALTFYPSSVRITCPSTE</sequence>
<dbReference type="Ensembl" id="ENSFHET00000018780.1">
    <property type="protein sequence ID" value="ENSFHEP00000010830.1"/>
    <property type="gene ID" value="ENSFHEG00000012224.1"/>
</dbReference>
<dbReference type="GeneTree" id="ENSGT00940000164679"/>
<feature type="domain" description="NIDO" evidence="1">
    <location>
        <begin position="126"/>
        <end position="267"/>
    </location>
</feature>
<evidence type="ECO:0000313" key="3">
    <source>
        <dbReference type="Proteomes" id="UP000265000"/>
    </source>
</evidence>
<evidence type="ECO:0000313" key="2">
    <source>
        <dbReference type="Ensembl" id="ENSFHEP00000010830.1"/>
    </source>
</evidence>
<dbReference type="InterPro" id="IPR052749">
    <property type="entry name" value="Alpha-tectorin"/>
</dbReference>
<accession>A0A3Q2PFA0</accession>
<reference evidence="2" key="1">
    <citation type="submission" date="2025-08" db="UniProtKB">
        <authorList>
            <consortium name="Ensembl"/>
        </authorList>
    </citation>
    <scope>IDENTIFICATION</scope>
</reference>
<name>A0A3Q2PFA0_FUNHE</name>
<dbReference type="InterPro" id="IPR003886">
    <property type="entry name" value="NIDO_dom"/>
</dbReference>
<dbReference type="PANTHER" id="PTHR46160">
    <property type="entry name" value="ALPHA-TECTORIN-RELATED"/>
    <property type="match status" value="1"/>
</dbReference>
<evidence type="ECO:0000259" key="1">
    <source>
        <dbReference type="PROSITE" id="PS51220"/>
    </source>
</evidence>
<protein>
    <recommendedName>
        <fullName evidence="1">NIDO domain-containing protein</fullName>
    </recommendedName>
</protein>
<dbReference type="PANTHER" id="PTHR46160:SF9">
    <property type="entry name" value="PROTEIN PRY2-RELATED"/>
    <property type="match status" value="1"/>
</dbReference>
<dbReference type="Proteomes" id="UP000265000">
    <property type="component" value="Unplaced"/>
</dbReference>
<dbReference type="GO" id="GO:0007160">
    <property type="term" value="P:cell-matrix adhesion"/>
    <property type="evidence" value="ECO:0007669"/>
    <property type="project" value="InterPro"/>
</dbReference>
<dbReference type="SMART" id="SM00539">
    <property type="entry name" value="NIDO"/>
    <property type="match status" value="1"/>
</dbReference>
<dbReference type="AlphaFoldDB" id="A0A3Q2PFA0"/>
<dbReference type="Pfam" id="PF06119">
    <property type="entry name" value="NIDO"/>
    <property type="match status" value="1"/>
</dbReference>
<reference evidence="2" key="2">
    <citation type="submission" date="2025-09" db="UniProtKB">
        <authorList>
            <consortium name="Ensembl"/>
        </authorList>
    </citation>
    <scope>IDENTIFICATION</scope>
</reference>